<evidence type="ECO:0000256" key="3">
    <source>
        <dbReference type="ARBA" id="ARBA00022737"/>
    </source>
</evidence>
<dbReference type="EMBL" id="VWYD01037457">
    <property type="protein sequence ID" value="NXQ51394.1"/>
    <property type="molecule type" value="Genomic_DNA"/>
</dbReference>
<keyword evidence="7" id="KW-0472">Membrane</keyword>
<dbReference type="FunFam" id="2.60.40.60:FF:000002">
    <property type="entry name" value="Protocadherin alpha 2"/>
    <property type="match status" value="1"/>
</dbReference>
<dbReference type="PANTHER" id="PTHR24028">
    <property type="entry name" value="CADHERIN-87A"/>
    <property type="match status" value="1"/>
</dbReference>
<evidence type="ECO:0000259" key="10">
    <source>
        <dbReference type="PROSITE" id="PS50268"/>
    </source>
</evidence>
<keyword evidence="8" id="KW-0325">Glycoprotein</keyword>
<dbReference type="Gene3D" id="2.60.40.60">
    <property type="entry name" value="Cadherins"/>
    <property type="match status" value="1"/>
</dbReference>
<keyword evidence="3" id="KW-0677">Repeat</keyword>
<evidence type="ECO:0000256" key="6">
    <source>
        <dbReference type="ARBA" id="ARBA00022989"/>
    </source>
</evidence>
<organism evidence="11 12">
    <name type="scientific">Catharus fuscescens</name>
    <name type="common">Veery</name>
    <name type="synonym">Turdus fuscescens</name>
    <dbReference type="NCBI Taxonomy" id="159581"/>
    <lineage>
        <taxon>Eukaryota</taxon>
        <taxon>Metazoa</taxon>
        <taxon>Chordata</taxon>
        <taxon>Craniata</taxon>
        <taxon>Vertebrata</taxon>
        <taxon>Euteleostomi</taxon>
        <taxon>Archelosauria</taxon>
        <taxon>Archosauria</taxon>
        <taxon>Dinosauria</taxon>
        <taxon>Saurischia</taxon>
        <taxon>Theropoda</taxon>
        <taxon>Coelurosauria</taxon>
        <taxon>Aves</taxon>
        <taxon>Neognathae</taxon>
        <taxon>Neoaves</taxon>
        <taxon>Telluraves</taxon>
        <taxon>Australaves</taxon>
        <taxon>Passeriformes</taxon>
        <taxon>Turdidae</taxon>
        <taxon>Catharus</taxon>
    </lineage>
</organism>
<dbReference type="InterPro" id="IPR050174">
    <property type="entry name" value="Protocadherin/Cadherin-CA"/>
</dbReference>
<dbReference type="GO" id="GO:0005886">
    <property type="term" value="C:plasma membrane"/>
    <property type="evidence" value="ECO:0007669"/>
    <property type="project" value="TreeGrafter"/>
</dbReference>
<feature type="non-terminal residue" evidence="11">
    <location>
        <position position="1"/>
    </location>
</feature>
<comment type="subcellular location">
    <subcellularLocation>
        <location evidence="1">Membrane</location>
        <topology evidence="1">Single-pass membrane protein</topology>
    </subcellularLocation>
</comment>
<keyword evidence="12" id="KW-1185">Reference proteome</keyword>
<dbReference type="PRINTS" id="PR00205">
    <property type="entry name" value="CADHERIN"/>
</dbReference>
<protein>
    <submittedName>
        <fullName evidence="11">PCDA2 protein</fullName>
    </submittedName>
</protein>
<keyword evidence="4 9" id="KW-0106">Calcium</keyword>
<sequence>YSFSDTVSANLQELFKIDEKSGEIRTTGELDFEDLQSYDLEIEARDKGIPPLAGHCSVELEVLDVND</sequence>
<dbReference type="GO" id="GO:0007156">
    <property type="term" value="P:homophilic cell adhesion via plasma membrane adhesion molecules"/>
    <property type="evidence" value="ECO:0007669"/>
    <property type="project" value="InterPro"/>
</dbReference>
<dbReference type="InterPro" id="IPR015919">
    <property type="entry name" value="Cadherin-like_sf"/>
</dbReference>
<dbReference type="SUPFAM" id="SSF49313">
    <property type="entry name" value="Cadherin-like"/>
    <property type="match status" value="1"/>
</dbReference>
<proteinExistence type="predicted"/>
<evidence type="ECO:0000256" key="1">
    <source>
        <dbReference type="ARBA" id="ARBA00004167"/>
    </source>
</evidence>
<evidence type="ECO:0000313" key="12">
    <source>
        <dbReference type="Proteomes" id="UP000519684"/>
    </source>
</evidence>
<evidence type="ECO:0000256" key="7">
    <source>
        <dbReference type="ARBA" id="ARBA00023136"/>
    </source>
</evidence>
<dbReference type="Proteomes" id="UP000519684">
    <property type="component" value="Unassembled WGS sequence"/>
</dbReference>
<dbReference type="PANTHER" id="PTHR24028:SF133">
    <property type="entry name" value="PROTOCADHERIN ALPHA-4"/>
    <property type="match status" value="1"/>
</dbReference>
<comment type="caution">
    <text evidence="11">The sequence shown here is derived from an EMBL/GenBank/DDBJ whole genome shotgun (WGS) entry which is preliminary data.</text>
</comment>
<feature type="non-terminal residue" evidence="11">
    <location>
        <position position="67"/>
    </location>
</feature>
<evidence type="ECO:0000313" key="11">
    <source>
        <dbReference type="EMBL" id="NXQ51394.1"/>
    </source>
</evidence>
<dbReference type="PROSITE" id="PS50268">
    <property type="entry name" value="CADHERIN_2"/>
    <property type="match status" value="1"/>
</dbReference>
<evidence type="ECO:0000256" key="2">
    <source>
        <dbReference type="ARBA" id="ARBA00022692"/>
    </source>
</evidence>
<keyword evidence="6" id="KW-1133">Transmembrane helix</keyword>
<dbReference type="AlphaFoldDB" id="A0A7L2DP44"/>
<reference evidence="11 12" key="1">
    <citation type="submission" date="2019-09" db="EMBL/GenBank/DDBJ databases">
        <title>Bird 10,000 Genomes (B10K) Project - Family phase.</title>
        <authorList>
            <person name="Zhang G."/>
        </authorList>
    </citation>
    <scope>NUCLEOTIDE SEQUENCE [LARGE SCALE GENOMIC DNA]</scope>
    <source>
        <strain evidence="11">B10K-DU-001-17</strain>
        <tissue evidence="11">Muscle</tissue>
    </source>
</reference>
<evidence type="ECO:0000256" key="8">
    <source>
        <dbReference type="ARBA" id="ARBA00023180"/>
    </source>
</evidence>
<dbReference type="Pfam" id="PF00028">
    <property type="entry name" value="Cadherin"/>
    <property type="match status" value="1"/>
</dbReference>
<dbReference type="CDD" id="cd11304">
    <property type="entry name" value="Cadherin_repeat"/>
    <property type="match status" value="1"/>
</dbReference>
<evidence type="ECO:0000256" key="4">
    <source>
        <dbReference type="ARBA" id="ARBA00022837"/>
    </source>
</evidence>
<dbReference type="SMART" id="SM00112">
    <property type="entry name" value="CA"/>
    <property type="match status" value="1"/>
</dbReference>
<feature type="domain" description="Cadherin" evidence="10">
    <location>
        <begin position="1"/>
        <end position="67"/>
    </location>
</feature>
<evidence type="ECO:0000256" key="9">
    <source>
        <dbReference type="PROSITE-ProRule" id="PRU00043"/>
    </source>
</evidence>
<keyword evidence="5" id="KW-0130">Cell adhesion</keyword>
<keyword evidence="2" id="KW-0812">Transmembrane</keyword>
<gene>
    <name evidence="11" type="primary">Pcdha2_3</name>
    <name evidence="11" type="ORF">CATFUS_R14972</name>
</gene>
<dbReference type="GO" id="GO:0005509">
    <property type="term" value="F:calcium ion binding"/>
    <property type="evidence" value="ECO:0007669"/>
    <property type="project" value="UniProtKB-UniRule"/>
</dbReference>
<accession>A0A7L2DP44</accession>
<dbReference type="InterPro" id="IPR002126">
    <property type="entry name" value="Cadherin-like_dom"/>
</dbReference>
<evidence type="ECO:0000256" key="5">
    <source>
        <dbReference type="ARBA" id="ARBA00022889"/>
    </source>
</evidence>
<name>A0A7L2DP44_CATFU</name>